<evidence type="ECO:0000313" key="1">
    <source>
        <dbReference type="EMBL" id="TPG65766.1"/>
    </source>
</evidence>
<sequence>MEANNLKAIAKAICICATFIATPAKAEFQLRDISDAVGQVKKVLPGSSSSSRNSASYIPPGMGITLDNGQRAKAYGFECQPNEKQPCGSIKVTAGAHKVMIVPVSGKSFEEKWTFKRLDGNNMVAIRPDGTILEANIE</sequence>
<dbReference type="AlphaFoldDB" id="A0A502GXM7"/>
<protein>
    <submittedName>
        <fullName evidence="1">Uncharacterized protein</fullName>
    </submittedName>
</protein>
<reference evidence="1 2" key="1">
    <citation type="journal article" date="2019" name="Environ. Microbiol.">
        <title>Species interactions and distinct microbial communities in high Arctic permafrost affected cryosols are associated with the CH4 and CO2 gas fluxes.</title>
        <authorList>
            <person name="Altshuler I."/>
            <person name="Hamel J."/>
            <person name="Turney S."/>
            <person name="Magnuson E."/>
            <person name="Levesque R."/>
            <person name="Greer C."/>
            <person name="Whyte L.G."/>
        </authorList>
    </citation>
    <scope>NUCLEOTIDE SEQUENCE [LARGE SCALE GENOMIC DNA]</scope>
    <source>
        <strain evidence="1 2">E3</strain>
    </source>
</reference>
<dbReference type="Proteomes" id="UP000317933">
    <property type="component" value="Unassembled WGS sequence"/>
</dbReference>
<evidence type="ECO:0000313" key="2">
    <source>
        <dbReference type="Proteomes" id="UP000317933"/>
    </source>
</evidence>
<comment type="caution">
    <text evidence="1">The sequence shown here is derived from an EMBL/GenBank/DDBJ whole genome shotgun (WGS) entry which is preliminary data.</text>
</comment>
<accession>A0A502GXM7</accession>
<name>A0A502GXM7_9PSED</name>
<dbReference type="EMBL" id="RCZE01000024">
    <property type="protein sequence ID" value="TPG65766.1"/>
    <property type="molecule type" value="Genomic_DNA"/>
</dbReference>
<gene>
    <name evidence="1" type="ORF">EAH78_31355</name>
</gene>
<organism evidence="1 2">
    <name type="scientific">Pseudomonas arsenicoxydans</name>
    <dbReference type="NCBI Taxonomy" id="702115"/>
    <lineage>
        <taxon>Bacteria</taxon>
        <taxon>Pseudomonadati</taxon>
        <taxon>Pseudomonadota</taxon>
        <taxon>Gammaproteobacteria</taxon>
        <taxon>Pseudomonadales</taxon>
        <taxon>Pseudomonadaceae</taxon>
        <taxon>Pseudomonas</taxon>
    </lineage>
</organism>
<proteinExistence type="predicted"/>
<dbReference type="RefSeq" id="WP_140672127.1">
    <property type="nucleotide sequence ID" value="NZ_RCZE01000024.1"/>
</dbReference>